<sequence length="146" mass="16440">MIRDAVAEDCGALAELDKQCNPAPWSAQQFQTALNSRFDTVKILEHQAATAGFAVWQTICGESELHLIGVDPAARRNGLASQLMNAWFQTASSEPVERWFLEVRASNHAARALYEKYGFREYGRRKDYYPLPNGGREDAVLMEKKC</sequence>
<dbReference type="EC" id="2.3.1.266" evidence="5"/>
<dbReference type="GO" id="GO:0008999">
    <property type="term" value="F:protein-N-terminal-alanine acetyltransferase activity"/>
    <property type="evidence" value="ECO:0007669"/>
    <property type="project" value="UniProtKB-EC"/>
</dbReference>
<proteinExistence type="inferred from homology"/>
<comment type="catalytic activity">
    <reaction evidence="5">
        <text>N-terminal L-alanyl-[ribosomal protein bS18] + acetyl-CoA = N-terminal N(alpha)-acetyl-L-alanyl-[ribosomal protein bS18] + CoA + H(+)</text>
        <dbReference type="Rhea" id="RHEA:43756"/>
        <dbReference type="Rhea" id="RHEA-COMP:10676"/>
        <dbReference type="Rhea" id="RHEA-COMP:10677"/>
        <dbReference type="ChEBI" id="CHEBI:15378"/>
        <dbReference type="ChEBI" id="CHEBI:57287"/>
        <dbReference type="ChEBI" id="CHEBI:57288"/>
        <dbReference type="ChEBI" id="CHEBI:64718"/>
        <dbReference type="ChEBI" id="CHEBI:83683"/>
        <dbReference type="EC" id="2.3.1.266"/>
    </reaction>
</comment>
<dbReference type="Proteomes" id="UP000254055">
    <property type="component" value="Unassembled WGS sequence"/>
</dbReference>
<reference evidence="7 8" key="1">
    <citation type="submission" date="2018-06" db="EMBL/GenBank/DDBJ databases">
        <authorList>
            <consortium name="Pathogen Informatics"/>
            <person name="Doyle S."/>
        </authorList>
    </citation>
    <scope>NUCLEOTIDE SEQUENCE [LARGE SCALE GENOMIC DNA]</scope>
    <source>
        <strain evidence="7 8">NCTC12229</strain>
    </source>
</reference>
<dbReference type="InterPro" id="IPR006464">
    <property type="entry name" value="AcTrfase_RimI/Ard1"/>
</dbReference>
<dbReference type="InterPro" id="IPR050680">
    <property type="entry name" value="YpeA/RimI_acetyltransf"/>
</dbReference>
<evidence type="ECO:0000313" key="7">
    <source>
        <dbReference type="EMBL" id="SUA36811.1"/>
    </source>
</evidence>
<keyword evidence="3 7" id="KW-0808">Transferase</keyword>
<dbReference type="PANTHER" id="PTHR43420:SF44">
    <property type="entry name" value="ACETYLTRANSFERASE YPEA"/>
    <property type="match status" value="1"/>
</dbReference>
<keyword evidence="4" id="KW-0012">Acyltransferase</keyword>
<evidence type="ECO:0000256" key="4">
    <source>
        <dbReference type="ARBA" id="ARBA00023315"/>
    </source>
</evidence>
<name>A0A378WJR8_9NEIS</name>
<accession>A0A378WJR8</accession>
<keyword evidence="2 5" id="KW-0963">Cytoplasm</keyword>
<evidence type="ECO:0000313" key="8">
    <source>
        <dbReference type="Proteomes" id="UP000254055"/>
    </source>
</evidence>
<organism evidence="7 8">
    <name type="scientific">Neisseria zoodegmatis</name>
    <dbReference type="NCBI Taxonomy" id="326523"/>
    <lineage>
        <taxon>Bacteria</taxon>
        <taxon>Pseudomonadati</taxon>
        <taxon>Pseudomonadota</taxon>
        <taxon>Betaproteobacteria</taxon>
        <taxon>Neisseriales</taxon>
        <taxon>Neisseriaceae</taxon>
        <taxon>Neisseria</taxon>
    </lineage>
</organism>
<dbReference type="AlphaFoldDB" id="A0A378WJR8"/>
<gene>
    <name evidence="7" type="ORF">NCTC12229_01240</name>
</gene>
<evidence type="ECO:0000256" key="2">
    <source>
        <dbReference type="ARBA" id="ARBA00022490"/>
    </source>
</evidence>
<dbReference type="EMBL" id="UGRS01000001">
    <property type="protein sequence ID" value="SUA36811.1"/>
    <property type="molecule type" value="Genomic_DNA"/>
</dbReference>
<dbReference type="OrthoDB" id="9796919at2"/>
<feature type="domain" description="N-acetyltransferase" evidence="6">
    <location>
        <begin position="1"/>
        <end position="146"/>
    </location>
</feature>
<comment type="similarity">
    <text evidence="1 5">Belongs to the acetyltransferase family. RimI subfamily.</text>
</comment>
<dbReference type="NCBIfam" id="TIGR01575">
    <property type="entry name" value="rimI"/>
    <property type="match status" value="1"/>
</dbReference>
<evidence type="ECO:0000256" key="5">
    <source>
        <dbReference type="RuleBase" id="RU363094"/>
    </source>
</evidence>
<dbReference type="SUPFAM" id="SSF55729">
    <property type="entry name" value="Acyl-CoA N-acyltransferases (Nat)"/>
    <property type="match status" value="1"/>
</dbReference>
<comment type="function">
    <text evidence="5">Acetylates the N-terminal alanine of ribosomal protein bS18.</text>
</comment>
<evidence type="ECO:0000256" key="1">
    <source>
        <dbReference type="ARBA" id="ARBA00005395"/>
    </source>
</evidence>
<comment type="subcellular location">
    <subcellularLocation>
        <location evidence="5">Cytoplasm</location>
    </subcellularLocation>
</comment>
<protein>
    <recommendedName>
        <fullName evidence="5">[Ribosomal protein bS18]-alanine N-acetyltransferase</fullName>
        <ecNumber evidence="5">2.3.1.266</ecNumber>
    </recommendedName>
</protein>
<evidence type="ECO:0000259" key="6">
    <source>
        <dbReference type="PROSITE" id="PS51186"/>
    </source>
</evidence>
<evidence type="ECO:0000256" key="3">
    <source>
        <dbReference type="ARBA" id="ARBA00022679"/>
    </source>
</evidence>
<dbReference type="Pfam" id="PF00583">
    <property type="entry name" value="Acetyltransf_1"/>
    <property type="match status" value="1"/>
</dbReference>
<dbReference type="PANTHER" id="PTHR43420">
    <property type="entry name" value="ACETYLTRANSFERASE"/>
    <property type="match status" value="1"/>
</dbReference>
<dbReference type="Gene3D" id="3.40.630.30">
    <property type="match status" value="1"/>
</dbReference>
<dbReference type="PROSITE" id="PS51186">
    <property type="entry name" value="GNAT"/>
    <property type="match status" value="1"/>
</dbReference>
<dbReference type="RefSeq" id="WP_115133924.1">
    <property type="nucleotide sequence ID" value="NZ_UGRS01000001.1"/>
</dbReference>
<dbReference type="GO" id="GO:0005737">
    <property type="term" value="C:cytoplasm"/>
    <property type="evidence" value="ECO:0007669"/>
    <property type="project" value="UniProtKB-SubCell"/>
</dbReference>
<dbReference type="CDD" id="cd04301">
    <property type="entry name" value="NAT_SF"/>
    <property type="match status" value="1"/>
</dbReference>
<dbReference type="InterPro" id="IPR016181">
    <property type="entry name" value="Acyl_CoA_acyltransferase"/>
</dbReference>
<dbReference type="InterPro" id="IPR000182">
    <property type="entry name" value="GNAT_dom"/>
</dbReference>